<dbReference type="GO" id="GO:0003677">
    <property type="term" value="F:DNA binding"/>
    <property type="evidence" value="ECO:0007669"/>
    <property type="project" value="UniProtKB-KW"/>
</dbReference>
<name>A0ABW1QC02_9CORY</name>
<dbReference type="PROSITE" id="PS50935">
    <property type="entry name" value="SSB"/>
    <property type="match status" value="1"/>
</dbReference>
<evidence type="ECO:0000256" key="2">
    <source>
        <dbReference type="PROSITE-ProRule" id="PRU00252"/>
    </source>
</evidence>
<dbReference type="SUPFAM" id="SSF50249">
    <property type="entry name" value="Nucleic acid-binding proteins"/>
    <property type="match status" value="1"/>
</dbReference>
<dbReference type="RefSeq" id="WP_376999795.1">
    <property type="nucleotide sequence ID" value="NZ_JBHSQE010000001.1"/>
</dbReference>
<comment type="caution">
    <text evidence="4">The sequence shown here is derived from an EMBL/GenBank/DDBJ whole genome shotgun (WGS) entry which is preliminary data.</text>
</comment>
<keyword evidence="5" id="KW-1185">Reference proteome</keyword>
<dbReference type="InterPro" id="IPR012340">
    <property type="entry name" value="NA-bd_OB-fold"/>
</dbReference>
<evidence type="ECO:0000256" key="3">
    <source>
        <dbReference type="SAM" id="MobiDB-lite"/>
    </source>
</evidence>
<keyword evidence="1 2" id="KW-0238">DNA-binding</keyword>
<evidence type="ECO:0000256" key="1">
    <source>
        <dbReference type="ARBA" id="ARBA00023125"/>
    </source>
</evidence>
<dbReference type="Pfam" id="PF00436">
    <property type="entry name" value="SSB"/>
    <property type="match status" value="1"/>
</dbReference>
<reference evidence="5" key="1">
    <citation type="journal article" date="2019" name="Int. J. Syst. Evol. Microbiol.">
        <title>The Global Catalogue of Microorganisms (GCM) 10K type strain sequencing project: providing services to taxonomists for standard genome sequencing and annotation.</title>
        <authorList>
            <consortium name="The Broad Institute Genomics Platform"/>
            <consortium name="The Broad Institute Genome Sequencing Center for Infectious Disease"/>
            <person name="Wu L."/>
            <person name="Ma J."/>
        </authorList>
    </citation>
    <scope>NUCLEOTIDE SEQUENCE [LARGE SCALE GENOMIC DNA]</scope>
    <source>
        <strain evidence="5">CCUG 51943</strain>
    </source>
</reference>
<dbReference type="Proteomes" id="UP001596244">
    <property type="component" value="Unassembled WGS sequence"/>
</dbReference>
<protein>
    <submittedName>
        <fullName evidence="4">Single-stranded DNA-binding protein</fullName>
    </submittedName>
</protein>
<dbReference type="CDD" id="cd04496">
    <property type="entry name" value="SSB_OBF"/>
    <property type="match status" value="1"/>
</dbReference>
<proteinExistence type="predicted"/>
<feature type="region of interest" description="Disordered" evidence="3">
    <location>
        <begin position="151"/>
        <end position="182"/>
    </location>
</feature>
<dbReference type="Gene3D" id="2.40.50.140">
    <property type="entry name" value="Nucleic acid-binding proteins"/>
    <property type="match status" value="1"/>
</dbReference>
<dbReference type="EMBL" id="JBHSQE010000001">
    <property type="protein sequence ID" value="MFC6145815.1"/>
    <property type="molecule type" value="Genomic_DNA"/>
</dbReference>
<gene>
    <name evidence="4" type="ORF">ACFPUZ_03175</name>
</gene>
<organism evidence="4 5">
    <name type="scientific">Corynebacterium nasicanis</name>
    <dbReference type="NCBI Taxonomy" id="1448267"/>
    <lineage>
        <taxon>Bacteria</taxon>
        <taxon>Bacillati</taxon>
        <taxon>Actinomycetota</taxon>
        <taxon>Actinomycetes</taxon>
        <taxon>Mycobacteriales</taxon>
        <taxon>Corynebacteriaceae</taxon>
        <taxon>Corynebacterium</taxon>
    </lineage>
</organism>
<sequence length="182" mass="20053">MATSTTTITGNLTRDPILKKFESTGKELVRLRVAVNRRVLKDEKWVDGDALFITVEAWGSLARHCKASLGSGMPVIATGHLVNSEWQVPGEEKPRYQNILKASSIGLDLNFYIASSRKMDPNERRIEGLQIPELVMDEKFYDETVPVKKDPVDVSHLPPAPHPAESSFAAVGVGGEEPEAPF</sequence>
<accession>A0ABW1QC02</accession>
<evidence type="ECO:0000313" key="5">
    <source>
        <dbReference type="Proteomes" id="UP001596244"/>
    </source>
</evidence>
<dbReference type="InterPro" id="IPR000424">
    <property type="entry name" value="Primosome_PriB/ssb"/>
</dbReference>
<evidence type="ECO:0000313" key="4">
    <source>
        <dbReference type="EMBL" id="MFC6145815.1"/>
    </source>
</evidence>